<dbReference type="Gene3D" id="2.60.120.10">
    <property type="entry name" value="Jelly Rolls"/>
    <property type="match status" value="1"/>
</dbReference>
<reference evidence="5 6" key="1">
    <citation type="submission" date="2018-03" db="EMBL/GenBank/DDBJ databases">
        <title>Genomic Encyclopedia of Archaeal and Bacterial Type Strains, Phase II (KMG-II): from individual species to whole genera.</title>
        <authorList>
            <person name="Goeker M."/>
        </authorList>
    </citation>
    <scope>NUCLEOTIDE SEQUENCE [LARGE SCALE GENOMIC DNA]</scope>
    <source>
        <strain evidence="5 6">DSM 28229</strain>
    </source>
</reference>
<dbReference type="Pfam" id="PF12833">
    <property type="entry name" value="HTH_18"/>
    <property type="match status" value="1"/>
</dbReference>
<dbReference type="GO" id="GO:0003700">
    <property type="term" value="F:DNA-binding transcription factor activity"/>
    <property type="evidence" value="ECO:0007669"/>
    <property type="project" value="InterPro"/>
</dbReference>
<dbReference type="Pfam" id="PF07883">
    <property type="entry name" value="Cupin_2"/>
    <property type="match status" value="1"/>
</dbReference>
<proteinExistence type="predicted"/>
<evidence type="ECO:0000256" key="3">
    <source>
        <dbReference type="ARBA" id="ARBA00023163"/>
    </source>
</evidence>
<dbReference type="EMBL" id="QGDO01000005">
    <property type="protein sequence ID" value="PWJ39940.1"/>
    <property type="molecule type" value="Genomic_DNA"/>
</dbReference>
<dbReference type="SUPFAM" id="SSF46689">
    <property type="entry name" value="Homeodomain-like"/>
    <property type="match status" value="2"/>
</dbReference>
<dbReference type="InterPro" id="IPR013096">
    <property type="entry name" value="Cupin_2"/>
</dbReference>
<protein>
    <submittedName>
        <fullName evidence="5">AraC family transcriptional regulator</fullName>
    </submittedName>
</protein>
<dbReference type="PANTHER" id="PTHR43280">
    <property type="entry name" value="ARAC-FAMILY TRANSCRIPTIONAL REGULATOR"/>
    <property type="match status" value="1"/>
</dbReference>
<dbReference type="GO" id="GO:0043565">
    <property type="term" value="F:sequence-specific DNA binding"/>
    <property type="evidence" value="ECO:0007669"/>
    <property type="project" value="InterPro"/>
</dbReference>
<keyword evidence="3" id="KW-0804">Transcription</keyword>
<gene>
    <name evidence="5" type="ORF">BC781_1053</name>
</gene>
<accession>A0A315Z8B3</accession>
<dbReference type="PROSITE" id="PS01124">
    <property type="entry name" value="HTH_ARAC_FAMILY_2"/>
    <property type="match status" value="1"/>
</dbReference>
<evidence type="ECO:0000256" key="1">
    <source>
        <dbReference type="ARBA" id="ARBA00023015"/>
    </source>
</evidence>
<evidence type="ECO:0000313" key="6">
    <source>
        <dbReference type="Proteomes" id="UP000245535"/>
    </source>
</evidence>
<dbReference type="Proteomes" id="UP000245535">
    <property type="component" value="Unassembled WGS sequence"/>
</dbReference>
<dbReference type="PROSITE" id="PS00041">
    <property type="entry name" value="HTH_ARAC_FAMILY_1"/>
    <property type="match status" value="1"/>
</dbReference>
<organism evidence="5 6">
    <name type="scientific">Sediminitomix flava</name>
    <dbReference type="NCBI Taxonomy" id="379075"/>
    <lineage>
        <taxon>Bacteria</taxon>
        <taxon>Pseudomonadati</taxon>
        <taxon>Bacteroidota</taxon>
        <taxon>Cytophagia</taxon>
        <taxon>Cytophagales</taxon>
        <taxon>Flammeovirgaceae</taxon>
        <taxon>Sediminitomix</taxon>
    </lineage>
</organism>
<dbReference type="AlphaFoldDB" id="A0A315Z8B3"/>
<feature type="domain" description="HTH araC/xylS-type" evidence="4">
    <location>
        <begin position="177"/>
        <end position="275"/>
    </location>
</feature>
<dbReference type="OrthoDB" id="792101at2"/>
<dbReference type="InterPro" id="IPR018062">
    <property type="entry name" value="HTH_AraC-typ_CS"/>
</dbReference>
<dbReference type="SMART" id="SM00342">
    <property type="entry name" value="HTH_ARAC"/>
    <property type="match status" value="1"/>
</dbReference>
<comment type="caution">
    <text evidence="5">The sequence shown here is derived from an EMBL/GenBank/DDBJ whole genome shotgun (WGS) entry which is preliminary data.</text>
</comment>
<dbReference type="InterPro" id="IPR018060">
    <property type="entry name" value="HTH_AraC"/>
</dbReference>
<keyword evidence="2" id="KW-0238">DNA-binding</keyword>
<dbReference type="RefSeq" id="WP_109620217.1">
    <property type="nucleotide sequence ID" value="NZ_QGDO01000005.1"/>
</dbReference>
<dbReference type="InterPro" id="IPR014710">
    <property type="entry name" value="RmlC-like_jellyroll"/>
</dbReference>
<keyword evidence="1" id="KW-0805">Transcription regulation</keyword>
<dbReference type="SUPFAM" id="SSF51182">
    <property type="entry name" value="RmlC-like cupins"/>
    <property type="match status" value="1"/>
</dbReference>
<dbReference type="PRINTS" id="PR00032">
    <property type="entry name" value="HTHARAC"/>
</dbReference>
<dbReference type="CDD" id="cd06976">
    <property type="entry name" value="cupin_MtlR-like_N"/>
    <property type="match status" value="1"/>
</dbReference>
<evidence type="ECO:0000256" key="2">
    <source>
        <dbReference type="ARBA" id="ARBA00023125"/>
    </source>
</evidence>
<dbReference type="Gene3D" id="1.10.10.60">
    <property type="entry name" value="Homeodomain-like"/>
    <property type="match status" value="2"/>
</dbReference>
<evidence type="ECO:0000313" key="5">
    <source>
        <dbReference type="EMBL" id="PWJ39940.1"/>
    </source>
</evidence>
<dbReference type="InterPro" id="IPR009057">
    <property type="entry name" value="Homeodomain-like_sf"/>
</dbReference>
<keyword evidence="6" id="KW-1185">Reference proteome</keyword>
<evidence type="ECO:0000259" key="4">
    <source>
        <dbReference type="PROSITE" id="PS01124"/>
    </source>
</evidence>
<dbReference type="InterPro" id="IPR020449">
    <property type="entry name" value="Tscrpt_reg_AraC-type_HTH"/>
</dbReference>
<dbReference type="PANTHER" id="PTHR43280:SF27">
    <property type="entry name" value="TRANSCRIPTIONAL REGULATOR MTLR"/>
    <property type="match status" value="1"/>
</dbReference>
<sequence length="279" mass="32667">MELEREHITTDKNEKTILFSKLKLPAFTPYWHFHPELELTYIVKGKGLRFVGDHIAPFQEGDLVLLGENLPHQWVSDGEDDEVETYIFQFSKVVFSQIPEFKKLYQFLNSSERGIHFTNPSIELIGKIIQYESQNEFQQLLLFFDILNLSMNENYEILSSENGKGNQQIAKHSERITKVLDFVLEHMNREITLTEISDFTGMTSPAFCRWFKKSIGKSFVTYLNQLRVEKASTLLWEKDLPISQIAFETGFESLSNFNRSFLKYKGCSPREYRKQFSLS</sequence>
<name>A0A315Z8B3_SEDFL</name>
<dbReference type="InterPro" id="IPR011051">
    <property type="entry name" value="RmlC_Cupin_sf"/>
</dbReference>